<dbReference type="PANTHER" id="PTHR48054">
    <property type="entry name" value="RECEPTOR KINASE-LIKE PROTEIN XA21"/>
    <property type="match status" value="1"/>
</dbReference>
<keyword evidence="2" id="KW-1185">Reference proteome</keyword>
<dbReference type="InterPro" id="IPR001611">
    <property type="entry name" value="Leu-rich_rpt"/>
</dbReference>
<reference evidence="2" key="1">
    <citation type="submission" date="2013-06" db="EMBL/GenBank/DDBJ databases">
        <authorList>
            <person name="Zhao Q."/>
        </authorList>
    </citation>
    <scope>NUCLEOTIDE SEQUENCE</scope>
    <source>
        <strain evidence="2">cv. W1943</strain>
    </source>
</reference>
<dbReference type="Pfam" id="PF00560">
    <property type="entry name" value="LRR_1"/>
    <property type="match status" value="1"/>
</dbReference>
<dbReference type="Gramene" id="ORUFI02G25110.1">
    <property type="protein sequence ID" value="ORUFI02G25110.1"/>
    <property type="gene ID" value="ORUFI02G25110"/>
</dbReference>
<organism evidence="1 2">
    <name type="scientific">Oryza rufipogon</name>
    <name type="common">Brownbeard rice</name>
    <name type="synonym">Asian wild rice</name>
    <dbReference type="NCBI Taxonomy" id="4529"/>
    <lineage>
        <taxon>Eukaryota</taxon>
        <taxon>Viridiplantae</taxon>
        <taxon>Streptophyta</taxon>
        <taxon>Embryophyta</taxon>
        <taxon>Tracheophyta</taxon>
        <taxon>Spermatophyta</taxon>
        <taxon>Magnoliopsida</taxon>
        <taxon>Liliopsida</taxon>
        <taxon>Poales</taxon>
        <taxon>Poaceae</taxon>
        <taxon>BOP clade</taxon>
        <taxon>Oryzoideae</taxon>
        <taxon>Oryzeae</taxon>
        <taxon>Oryzinae</taxon>
        <taxon>Oryza</taxon>
    </lineage>
</organism>
<evidence type="ECO:0000313" key="2">
    <source>
        <dbReference type="Proteomes" id="UP000008022"/>
    </source>
</evidence>
<dbReference type="HOGENOM" id="CLU_1236772_0_0_1"/>
<dbReference type="EnsemblPlants" id="ORUFI02G25110.1">
    <property type="protein sequence ID" value="ORUFI02G25110.1"/>
    <property type="gene ID" value="ORUFI02G25110"/>
</dbReference>
<dbReference type="InterPro" id="IPR032675">
    <property type="entry name" value="LRR_dom_sf"/>
</dbReference>
<dbReference type="SUPFAM" id="SSF52058">
    <property type="entry name" value="L domain-like"/>
    <property type="match status" value="1"/>
</dbReference>
<dbReference type="Gene3D" id="3.80.10.10">
    <property type="entry name" value="Ribonuclease Inhibitor"/>
    <property type="match status" value="1"/>
</dbReference>
<dbReference type="PANTHER" id="PTHR48054:SF47">
    <property type="entry name" value="OS06G0179800 PROTEIN"/>
    <property type="match status" value="1"/>
</dbReference>
<dbReference type="Proteomes" id="UP000008022">
    <property type="component" value="Unassembled WGS sequence"/>
</dbReference>
<accession>A0A0E0NHM3</accession>
<dbReference type="InterPro" id="IPR052592">
    <property type="entry name" value="LRR-RLK"/>
</dbReference>
<proteinExistence type="predicted"/>
<name>A0A0E0NHM3_ORYRU</name>
<sequence>MKLFLYLMGVATPSYASLQQLRSLRANGHGGRPCLCQGQPSSASASASQQEGYTCVVFAAAVLRSWQRPLLHGVQIVGGTHPCMLVPSHFGMLSNLSKLDLGDNNPEASNDESVRAFGNCTNLRMLRLNHDQLEADISLEQLWSDGNHLAGVVPPSIGNFRGLADVQLSINNLTGRIEELIGKLNYLEFLDLQQNNFAGPIPSSIGYLSCHCYLWQRAALKVIY</sequence>
<dbReference type="STRING" id="4529.A0A0E0NHM3"/>
<protein>
    <recommendedName>
        <fullName evidence="3">Leucine-rich repeat-containing N-terminal plant-type domain-containing protein</fullName>
    </recommendedName>
</protein>
<dbReference type="AlphaFoldDB" id="A0A0E0NHM3"/>
<reference evidence="1" key="2">
    <citation type="submission" date="2015-06" db="UniProtKB">
        <authorList>
            <consortium name="EnsemblPlants"/>
        </authorList>
    </citation>
    <scope>IDENTIFICATION</scope>
</reference>
<evidence type="ECO:0000313" key="1">
    <source>
        <dbReference type="EnsemblPlants" id="ORUFI02G25110.1"/>
    </source>
</evidence>
<evidence type="ECO:0008006" key="3">
    <source>
        <dbReference type="Google" id="ProtNLM"/>
    </source>
</evidence>